<accession>A0A915PDP6</accession>
<protein>
    <submittedName>
        <fullName evidence="2">Uncharacterized protein</fullName>
    </submittedName>
</protein>
<keyword evidence="1" id="KW-1185">Reference proteome</keyword>
<reference evidence="2" key="1">
    <citation type="submission" date="2022-11" db="UniProtKB">
        <authorList>
            <consortium name="WormBaseParasite"/>
        </authorList>
    </citation>
    <scope>IDENTIFICATION</scope>
</reference>
<organism evidence="1 2">
    <name type="scientific">Setaria digitata</name>
    <dbReference type="NCBI Taxonomy" id="48799"/>
    <lineage>
        <taxon>Eukaryota</taxon>
        <taxon>Metazoa</taxon>
        <taxon>Ecdysozoa</taxon>
        <taxon>Nematoda</taxon>
        <taxon>Chromadorea</taxon>
        <taxon>Rhabditida</taxon>
        <taxon>Spirurina</taxon>
        <taxon>Spiruromorpha</taxon>
        <taxon>Filarioidea</taxon>
        <taxon>Setariidae</taxon>
        <taxon>Setaria</taxon>
    </lineage>
</organism>
<dbReference type="AlphaFoldDB" id="A0A915PDP6"/>
<evidence type="ECO:0000313" key="2">
    <source>
        <dbReference type="WBParaSite" id="sdigi.contig1114.g10191.t1"/>
    </source>
</evidence>
<name>A0A915PDP6_9BILA</name>
<proteinExistence type="predicted"/>
<dbReference type="WBParaSite" id="sdigi.contig1114.g10191.t1">
    <property type="protein sequence ID" value="sdigi.contig1114.g10191.t1"/>
    <property type="gene ID" value="sdigi.contig1114.g10191"/>
</dbReference>
<sequence>MDGVRPSTSYEGFDSVPADAKDLVKRLFDAVDTVQKPLQKMAELDVAYQAVMREVERIQDTLNKELK</sequence>
<evidence type="ECO:0000313" key="1">
    <source>
        <dbReference type="Proteomes" id="UP000887581"/>
    </source>
</evidence>
<dbReference type="Proteomes" id="UP000887581">
    <property type="component" value="Unplaced"/>
</dbReference>